<keyword evidence="6 9" id="KW-0472">Membrane</keyword>
<dbReference type="PROSITE" id="PS50262">
    <property type="entry name" value="G_PROTEIN_RECEP_F1_2"/>
    <property type="match status" value="1"/>
</dbReference>
<feature type="domain" description="G-protein coupled receptors family 1 profile" evidence="10">
    <location>
        <begin position="56"/>
        <end position="258"/>
    </location>
</feature>
<dbReference type="PANTHER" id="PTHR24238:SF57">
    <property type="entry name" value="G-PROTEIN COUPLED RECEPTOR 83"/>
    <property type="match status" value="1"/>
</dbReference>
<keyword evidence="7 11" id="KW-0675">Receptor</keyword>
<evidence type="ECO:0000256" key="8">
    <source>
        <dbReference type="ARBA" id="ARBA00023224"/>
    </source>
</evidence>
<sequence length="258" mass="29177">MSPLLAEENFEDKVNDFEQNFTRFDFSGEAPTDSLWWEVCLKAFVYTVILLVALTGNLIVLTTLVTDRSLRTTINFFVANLATADLVLSAGFMWIPLSITRPSYSLGTLLCKLESFARMTCLTATALTLTAIVYKQCKAVTSPLQARITQHRTGRIIGSIWTVSVLISIPILLVKKYENYQGRNFPEVSCDDDWESFSATYPFKQLYYTFTTMILFFLPVIILVVLYFVVVCRLPGFQVPGETKSNVSQQAKKKVRNP</sequence>
<evidence type="ECO:0000256" key="1">
    <source>
        <dbReference type="ARBA" id="ARBA00004141"/>
    </source>
</evidence>
<evidence type="ECO:0000256" key="5">
    <source>
        <dbReference type="ARBA" id="ARBA00023040"/>
    </source>
</evidence>
<reference evidence="11" key="1">
    <citation type="submission" date="2020-08" db="EMBL/GenBank/DDBJ databases">
        <title>Multicomponent nature underlies the extraordinary mechanical properties of spider dragline silk.</title>
        <authorList>
            <person name="Kono N."/>
            <person name="Nakamura H."/>
            <person name="Mori M."/>
            <person name="Yoshida Y."/>
            <person name="Ohtoshi R."/>
            <person name="Malay A.D."/>
            <person name="Moran D.A.P."/>
            <person name="Tomita M."/>
            <person name="Numata K."/>
            <person name="Arakawa K."/>
        </authorList>
    </citation>
    <scope>NUCLEOTIDE SEQUENCE</scope>
</reference>
<feature type="transmembrane region" description="Helical" evidence="9">
    <location>
        <begin position="115"/>
        <end position="134"/>
    </location>
</feature>
<evidence type="ECO:0000313" key="11">
    <source>
        <dbReference type="EMBL" id="GFU29047.1"/>
    </source>
</evidence>
<dbReference type="PANTHER" id="PTHR24238">
    <property type="entry name" value="G-PROTEIN COUPLED RECEPTOR"/>
    <property type="match status" value="1"/>
</dbReference>
<evidence type="ECO:0000256" key="4">
    <source>
        <dbReference type="ARBA" id="ARBA00022989"/>
    </source>
</evidence>
<dbReference type="GO" id="GO:0008188">
    <property type="term" value="F:neuropeptide receptor activity"/>
    <property type="evidence" value="ECO:0007669"/>
    <property type="project" value="TreeGrafter"/>
</dbReference>
<dbReference type="PRINTS" id="PR00237">
    <property type="entry name" value="GPCRRHODOPSN"/>
</dbReference>
<dbReference type="Gene3D" id="1.20.1070.10">
    <property type="entry name" value="Rhodopsin 7-helix transmembrane proteins"/>
    <property type="match status" value="1"/>
</dbReference>
<protein>
    <submittedName>
        <fullName evidence="11">Putative neuropeptide receptor</fullName>
    </submittedName>
</protein>
<keyword evidence="5" id="KW-0297">G-protein coupled receptor</keyword>
<dbReference type="EMBL" id="BMAW01082406">
    <property type="protein sequence ID" value="GFU29047.1"/>
    <property type="molecule type" value="Genomic_DNA"/>
</dbReference>
<dbReference type="GO" id="GO:0005886">
    <property type="term" value="C:plasma membrane"/>
    <property type="evidence" value="ECO:0007669"/>
    <property type="project" value="TreeGrafter"/>
</dbReference>
<dbReference type="Proteomes" id="UP000887013">
    <property type="component" value="Unassembled WGS sequence"/>
</dbReference>
<dbReference type="Pfam" id="PF00001">
    <property type="entry name" value="7tm_1"/>
    <property type="match status" value="1"/>
</dbReference>
<proteinExistence type="inferred from homology"/>
<evidence type="ECO:0000256" key="2">
    <source>
        <dbReference type="ARBA" id="ARBA00010663"/>
    </source>
</evidence>
<feature type="transmembrane region" description="Helical" evidence="9">
    <location>
        <begin position="43"/>
        <end position="65"/>
    </location>
</feature>
<evidence type="ECO:0000256" key="7">
    <source>
        <dbReference type="ARBA" id="ARBA00023170"/>
    </source>
</evidence>
<feature type="transmembrane region" description="Helical" evidence="9">
    <location>
        <begin position="155"/>
        <end position="174"/>
    </location>
</feature>
<keyword evidence="4 9" id="KW-1133">Transmembrane helix</keyword>
<gene>
    <name evidence="11" type="ORF">NPIL_10001</name>
</gene>
<feature type="transmembrane region" description="Helical" evidence="9">
    <location>
        <begin position="77"/>
        <end position="95"/>
    </location>
</feature>
<name>A0A8X6UG10_NEPPI</name>
<dbReference type="AlphaFoldDB" id="A0A8X6UG10"/>
<evidence type="ECO:0000256" key="6">
    <source>
        <dbReference type="ARBA" id="ARBA00023136"/>
    </source>
</evidence>
<dbReference type="InterPro" id="IPR000276">
    <property type="entry name" value="GPCR_Rhodpsn"/>
</dbReference>
<evidence type="ECO:0000313" key="12">
    <source>
        <dbReference type="Proteomes" id="UP000887013"/>
    </source>
</evidence>
<keyword evidence="3 9" id="KW-0812">Transmembrane</keyword>
<comment type="subcellular location">
    <subcellularLocation>
        <location evidence="1">Membrane</location>
        <topology evidence="1">Multi-pass membrane protein</topology>
    </subcellularLocation>
</comment>
<dbReference type="OrthoDB" id="5975505at2759"/>
<comment type="caution">
    <text evidence="11">The sequence shown here is derived from an EMBL/GenBank/DDBJ whole genome shotgun (WGS) entry which is preliminary data.</text>
</comment>
<dbReference type="SUPFAM" id="SSF81321">
    <property type="entry name" value="Family A G protein-coupled receptor-like"/>
    <property type="match status" value="1"/>
</dbReference>
<keyword evidence="8" id="KW-0807">Transducer</keyword>
<evidence type="ECO:0000256" key="9">
    <source>
        <dbReference type="SAM" id="Phobius"/>
    </source>
</evidence>
<feature type="transmembrane region" description="Helical" evidence="9">
    <location>
        <begin position="206"/>
        <end position="230"/>
    </location>
</feature>
<comment type="similarity">
    <text evidence="2">Belongs to the G-protein coupled receptor 1 family.</text>
</comment>
<accession>A0A8X6UG10</accession>
<evidence type="ECO:0000259" key="10">
    <source>
        <dbReference type="PROSITE" id="PS50262"/>
    </source>
</evidence>
<evidence type="ECO:0000256" key="3">
    <source>
        <dbReference type="ARBA" id="ARBA00022692"/>
    </source>
</evidence>
<keyword evidence="12" id="KW-1185">Reference proteome</keyword>
<organism evidence="11 12">
    <name type="scientific">Nephila pilipes</name>
    <name type="common">Giant wood spider</name>
    <name type="synonym">Nephila maculata</name>
    <dbReference type="NCBI Taxonomy" id="299642"/>
    <lineage>
        <taxon>Eukaryota</taxon>
        <taxon>Metazoa</taxon>
        <taxon>Ecdysozoa</taxon>
        <taxon>Arthropoda</taxon>
        <taxon>Chelicerata</taxon>
        <taxon>Arachnida</taxon>
        <taxon>Araneae</taxon>
        <taxon>Araneomorphae</taxon>
        <taxon>Entelegynae</taxon>
        <taxon>Araneoidea</taxon>
        <taxon>Nephilidae</taxon>
        <taxon>Nephila</taxon>
    </lineage>
</organism>
<dbReference type="InterPro" id="IPR017452">
    <property type="entry name" value="GPCR_Rhodpsn_7TM"/>
</dbReference>